<proteinExistence type="predicted"/>
<organism evidence="2">
    <name type="scientific">bioreactor metagenome</name>
    <dbReference type="NCBI Taxonomy" id="1076179"/>
    <lineage>
        <taxon>unclassified sequences</taxon>
        <taxon>metagenomes</taxon>
        <taxon>ecological metagenomes</taxon>
    </lineage>
</organism>
<accession>A0A645JKH6</accession>
<feature type="transmembrane region" description="Helical" evidence="1">
    <location>
        <begin position="12"/>
        <end position="30"/>
    </location>
</feature>
<keyword evidence="1" id="KW-0472">Membrane</keyword>
<gene>
    <name evidence="2" type="ORF">SDC9_208566</name>
</gene>
<keyword evidence="1" id="KW-0812">Transmembrane</keyword>
<protein>
    <submittedName>
        <fullName evidence="2">Uncharacterized protein</fullName>
    </submittedName>
</protein>
<dbReference type="AlphaFoldDB" id="A0A645JKH6"/>
<name>A0A645JKH6_9ZZZZ</name>
<reference evidence="2" key="1">
    <citation type="submission" date="2019-08" db="EMBL/GenBank/DDBJ databases">
        <authorList>
            <person name="Kucharzyk K."/>
            <person name="Murdoch R.W."/>
            <person name="Higgins S."/>
            <person name="Loffler F."/>
        </authorList>
    </citation>
    <scope>NUCLEOTIDE SEQUENCE</scope>
</reference>
<sequence>MAVIESGIIPARHFLTGIVFLAIVFIIGQYRTICRYFPTAVTDQRSPAAIFIIDFQLEDHLGKSIVFGGR</sequence>
<evidence type="ECO:0000313" key="2">
    <source>
        <dbReference type="EMBL" id="MPN60834.1"/>
    </source>
</evidence>
<keyword evidence="1" id="KW-1133">Transmembrane helix</keyword>
<comment type="caution">
    <text evidence="2">The sequence shown here is derived from an EMBL/GenBank/DDBJ whole genome shotgun (WGS) entry which is preliminary data.</text>
</comment>
<evidence type="ECO:0000256" key="1">
    <source>
        <dbReference type="SAM" id="Phobius"/>
    </source>
</evidence>
<dbReference type="EMBL" id="VSSQ01136585">
    <property type="protein sequence ID" value="MPN60834.1"/>
    <property type="molecule type" value="Genomic_DNA"/>
</dbReference>